<name>A0A085WGJ7_9BACT</name>
<dbReference type="EMBL" id="JMCB01000009">
    <property type="protein sequence ID" value="KFE66810.1"/>
    <property type="molecule type" value="Genomic_DNA"/>
</dbReference>
<proteinExistence type="predicted"/>
<protein>
    <submittedName>
        <fullName evidence="2">Uncharacterized protein</fullName>
    </submittedName>
</protein>
<dbReference type="Proteomes" id="UP000028725">
    <property type="component" value="Unassembled WGS sequence"/>
</dbReference>
<feature type="region of interest" description="Disordered" evidence="1">
    <location>
        <begin position="29"/>
        <end position="53"/>
    </location>
</feature>
<evidence type="ECO:0000256" key="1">
    <source>
        <dbReference type="SAM" id="MobiDB-lite"/>
    </source>
</evidence>
<accession>A0A085WGJ7</accession>
<gene>
    <name evidence="2" type="ORF">DB31_9024</name>
</gene>
<dbReference type="STRING" id="394096.DB31_9024"/>
<evidence type="ECO:0000313" key="3">
    <source>
        <dbReference type="Proteomes" id="UP000028725"/>
    </source>
</evidence>
<evidence type="ECO:0000313" key="2">
    <source>
        <dbReference type="EMBL" id="KFE66810.1"/>
    </source>
</evidence>
<comment type="caution">
    <text evidence="2">The sequence shown here is derived from an EMBL/GenBank/DDBJ whole genome shotgun (WGS) entry which is preliminary data.</text>
</comment>
<reference evidence="2 3" key="1">
    <citation type="submission" date="2014-04" db="EMBL/GenBank/DDBJ databases">
        <title>Genome assembly of Hyalangium minutum DSM 14724.</title>
        <authorList>
            <person name="Sharma G."/>
            <person name="Subramanian S."/>
        </authorList>
    </citation>
    <scope>NUCLEOTIDE SEQUENCE [LARGE SCALE GENOMIC DNA]</scope>
    <source>
        <strain evidence="2 3">DSM 14724</strain>
    </source>
</reference>
<sequence>MGVFFGAGLLLLGGGWAMFHWLASLIEDPTTSEGQEAEEPAEQEGPPSSGFDD</sequence>
<organism evidence="2 3">
    <name type="scientific">Hyalangium minutum</name>
    <dbReference type="NCBI Taxonomy" id="394096"/>
    <lineage>
        <taxon>Bacteria</taxon>
        <taxon>Pseudomonadati</taxon>
        <taxon>Myxococcota</taxon>
        <taxon>Myxococcia</taxon>
        <taxon>Myxococcales</taxon>
        <taxon>Cystobacterineae</taxon>
        <taxon>Archangiaceae</taxon>
        <taxon>Hyalangium</taxon>
    </lineage>
</organism>
<keyword evidence="3" id="KW-1185">Reference proteome</keyword>
<feature type="compositionally biased region" description="Low complexity" evidence="1">
    <location>
        <begin position="43"/>
        <end position="53"/>
    </location>
</feature>
<dbReference type="AlphaFoldDB" id="A0A085WGJ7"/>